<reference evidence="10 11" key="1">
    <citation type="journal article" date="2019" name="Int. J. Syst. Evol. Microbiol.">
        <title>The Global Catalogue of Microorganisms (GCM) 10K type strain sequencing project: providing services to taxonomists for standard genome sequencing and annotation.</title>
        <authorList>
            <consortium name="The Broad Institute Genomics Platform"/>
            <consortium name="The Broad Institute Genome Sequencing Center for Infectious Disease"/>
            <person name="Wu L."/>
            <person name="Ma J."/>
        </authorList>
    </citation>
    <scope>NUCLEOTIDE SEQUENCE [LARGE SCALE GENOMIC DNA]</scope>
    <source>
        <strain evidence="10 11">JCM 16009</strain>
    </source>
</reference>
<feature type="domain" description="Lipoyl-binding" evidence="7">
    <location>
        <begin position="573"/>
        <end position="648"/>
    </location>
</feature>
<comment type="cofactor">
    <cofactor evidence="1">
        <name>biotin</name>
        <dbReference type="ChEBI" id="CHEBI:57586"/>
    </cofactor>
</comment>
<name>A0ABN2NDT5_9PSEU</name>
<keyword evidence="2" id="KW-0436">Ligase</keyword>
<feature type="domain" description="Biotin carboxylation" evidence="9">
    <location>
        <begin position="1"/>
        <end position="438"/>
    </location>
</feature>
<dbReference type="CDD" id="cd06850">
    <property type="entry name" value="biotinyl_domain"/>
    <property type="match status" value="1"/>
</dbReference>
<dbReference type="InterPro" id="IPR005479">
    <property type="entry name" value="CPAse_ATP-bd"/>
</dbReference>
<gene>
    <name evidence="10" type="ORF">GCM10009836_50030</name>
</gene>
<accession>A0ABN2NDT5</accession>
<evidence type="ECO:0000259" key="8">
    <source>
        <dbReference type="PROSITE" id="PS50975"/>
    </source>
</evidence>
<dbReference type="Proteomes" id="UP001500449">
    <property type="component" value="Unassembled WGS sequence"/>
</dbReference>
<proteinExistence type="predicted"/>
<dbReference type="Pfam" id="PF00289">
    <property type="entry name" value="Biotin_carb_N"/>
    <property type="match status" value="1"/>
</dbReference>
<evidence type="ECO:0000256" key="6">
    <source>
        <dbReference type="PROSITE-ProRule" id="PRU00409"/>
    </source>
</evidence>
<dbReference type="SMART" id="SM00878">
    <property type="entry name" value="Biotin_carb_C"/>
    <property type="match status" value="1"/>
</dbReference>
<evidence type="ECO:0000313" key="11">
    <source>
        <dbReference type="Proteomes" id="UP001500449"/>
    </source>
</evidence>
<keyword evidence="4 6" id="KW-0067">ATP-binding</keyword>
<evidence type="ECO:0000256" key="3">
    <source>
        <dbReference type="ARBA" id="ARBA00022741"/>
    </source>
</evidence>
<dbReference type="InterPro" id="IPR000089">
    <property type="entry name" value="Biotin_lipoyl"/>
</dbReference>
<dbReference type="PROSITE" id="PS50979">
    <property type="entry name" value="BC"/>
    <property type="match status" value="1"/>
</dbReference>
<dbReference type="InterPro" id="IPR048429">
    <property type="entry name" value="MCC_alpha_BT"/>
</dbReference>
<evidence type="ECO:0000256" key="1">
    <source>
        <dbReference type="ARBA" id="ARBA00001953"/>
    </source>
</evidence>
<dbReference type="PROSITE" id="PS50968">
    <property type="entry name" value="BIOTINYL_LIPOYL"/>
    <property type="match status" value="1"/>
</dbReference>
<keyword evidence="5" id="KW-0092">Biotin</keyword>
<sequence length="660" mass="68777">MANRGEIAARVMRTAHALGIATVAVYSDPDADAPFVRLADEAVRLPGAAPSETYLRADLVIAAARATGADAVHPGYGFLSENAGFARDCAAAGLTFVGPTPEAIASMGSKLEAKALMDKAGVPVLPGATVQADSDLGALAADIGFPVLVKAAFGGGGRGMRVVHDASALADAVEGARREAASAFGDGTVFLERFVVDPRHVEVQILGDTHGEVVSLFERECSIQRRYQKIVEESPSPAVDADLRAELGAAAVAAGKAIGYTGAGTVEFVMDRQGTFFFLEVNTRLQVEHPVTELVTGLDLVALQLRVAEGEPLPREVLDAGITGHAIEVRLYAEDVPAGFLPSTGTLHRFRIPALPGVRVDSGVEDGSVVGPHYDPMLAKVIAHGRTRAEAARTLARALQRSEIHGVTTNRDLLVGLLREEEFLAGRTDTGYLTRHPDLTTPVSGNSRSSDYCHSRALAAALAGQASNRALAVVQQGLPSGWRNVGGLPQKVVYTLGDSTVEVAYAFRRGGLTASVNGEPLDVRVISAAPDAVDLEIGGVRRRYTVSRVPGWSYVDGPDGSAALAEVPRLADPDAVAHAGSLLAPMPGGVVRVLAAPGDTVAAGQPLVVLEAMKMEHTVVAPVDGVVAEIQVGPGDQVDTGQVLAVVEDEVEDEVEEAAH</sequence>
<evidence type="ECO:0000313" key="10">
    <source>
        <dbReference type="EMBL" id="GAA1863665.1"/>
    </source>
</evidence>
<dbReference type="Pfam" id="PF02786">
    <property type="entry name" value="CPSase_L_D2"/>
    <property type="match status" value="1"/>
</dbReference>
<dbReference type="InterPro" id="IPR005481">
    <property type="entry name" value="BC-like_N"/>
</dbReference>
<comment type="caution">
    <text evidence="10">The sequence shown here is derived from an EMBL/GenBank/DDBJ whole genome shotgun (WGS) entry which is preliminary data.</text>
</comment>
<dbReference type="PANTHER" id="PTHR18866">
    <property type="entry name" value="CARBOXYLASE:PYRUVATE/ACETYL-COA/PROPIONYL-COA CARBOXYLASE"/>
    <property type="match status" value="1"/>
</dbReference>
<dbReference type="InterPro" id="IPR005482">
    <property type="entry name" value="Biotin_COase_C"/>
</dbReference>
<keyword evidence="11" id="KW-1185">Reference proteome</keyword>
<dbReference type="InterPro" id="IPR011764">
    <property type="entry name" value="Biotin_carboxylation_dom"/>
</dbReference>
<dbReference type="InterPro" id="IPR011053">
    <property type="entry name" value="Single_hybrid_motif"/>
</dbReference>
<dbReference type="EMBL" id="BAAAQK010000018">
    <property type="protein sequence ID" value="GAA1863665.1"/>
    <property type="molecule type" value="Genomic_DNA"/>
</dbReference>
<dbReference type="PROSITE" id="PS00188">
    <property type="entry name" value="BIOTIN"/>
    <property type="match status" value="1"/>
</dbReference>
<dbReference type="SUPFAM" id="SSF51230">
    <property type="entry name" value="Single hybrid motif"/>
    <property type="match status" value="1"/>
</dbReference>
<dbReference type="Gene3D" id="3.30.470.20">
    <property type="entry name" value="ATP-grasp fold, B domain"/>
    <property type="match status" value="1"/>
</dbReference>
<dbReference type="PROSITE" id="PS00867">
    <property type="entry name" value="CPSASE_2"/>
    <property type="match status" value="1"/>
</dbReference>
<dbReference type="SUPFAM" id="SSF52440">
    <property type="entry name" value="PreATP-grasp domain"/>
    <property type="match status" value="1"/>
</dbReference>
<dbReference type="PROSITE" id="PS00866">
    <property type="entry name" value="CPSASE_1"/>
    <property type="match status" value="1"/>
</dbReference>
<evidence type="ECO:0000256" key="4">
    <source>
        <dbReference type="ARBA" id="ARBA00022840"/>
    </source>
</evidence>
<dbReference type="InterPro" id="IPR016185">
    <property type="entry name" value="PreATP-grasp_dom_sf"/>
</dbReference>
<dbReference type="InterPro" id="IPR001882">
    <property type="entry name" value="Biotin_BS"/>
</dbReference>
<dbReference type="InterPro" id="IPR050856">
    <property type="entry name" value="Biotin_carboxylase_complex"/>
</dbReference>
<evidence type="ECO:0000259" key="9">
    <source>
        <dbReference type="PROSITE" id="PS50979"/>
    </source>
</evidence>
<dbReference type="Pfam" id="PF21139">
    <property type="entry name" value="BT_MCC_alpha"/>
    <property type="match status" value="1"/>
</dbReference>
<evidence type="ECO:0000259" key="7">
    <source>
        <dbReference type="PROSITE" id="PS50968"/>
    </source>
</evidence>
<dbReference type="SUPFAM" id="SSF56059">
    <property type="entry name" value="Glutathione synthetase ATP-binding domain-like"/>
    <property type="match status" value="1"/>
</dbReference>
<keyword evidence="3 6" id="KW-0547">Nucleotide-binding</keyword>
<dbReference type="PANTHER" id="PTHR18866:SF126">
    <property type="entry name" value="BIOTIN CARBOXYLASE"/>
    <property type="match status" value="1"/>
</dbReference>
<dbReference type="SUPFAM" id="SSF51246">
    <property type="entry name" value="Rudiment single hybrid motif"/>
    <property type="match status" value="1"/>
</dbReference>
<protein>
    <submittedName>
        <fullName evidence="10">Biotin carboxylase N-terminal domain-containing protein</fullName>
    </submittedName>
</protein>
<evidence type="ECO:0000256" key="5">
    <source>
        <dbReference type="ARBA" id="ARBA00023267"/>
    </source>
</evidence>
<dbReference type="Pfam" id="PF00364">
    <property type="entry name" value="Biotin_lipoyl"/>
    <property type="match status" value="1"/>
</dbReference>
<dbReference type="Pfam" id="PF02785">
    <property type="entry name" value="Biotin_carb_C"/>
    <property type="match status" value="1"/>
</dbReference>
<evidence type="ECO:0000256" key="2">
    <source>
        <dbReference type="ARBA" id="ARBA00022598"/>
    </source>
</evidence>
<dbReference type="InterPro" id="IPR011761">
    <property type="entry name" value="ATP-grasp"/>
</dbReference>
<feature type="domain" description="ATP-grasp" evidence="8">
    <location>
        <begin position="114"/>
        <end position="309"/>
    </location>
</feature>
<dbReference type="Gene3D" id="2.40.50.100">
    <property type="match status" value="1"/>
</dbReference>
<dbReference type="InterPro" id="IPR011054">
    <property type="entry name" value="Rudment_hybrid_motif"/>
</dbReference>
<dbReference type="PROSITE" id="PS50975">
    <property type="entry name" value="ATP_GRASP"/>
    <property type="match status" value="1"/>
</dbReference>
<organism evidence="10 11">
    <name type="scientific">Pseudonocardia ailaonensis</name>
    <dbReference type="NCBI Taxonomy" id="367279"/>
    <lineage>
        <taxon>Bacteria</taxon>
        <taxon>Bacillati</taxon>
        <taxon>Actinomycetota</taxon>
        <taxon>Actinomycetes</taxon>
        <taxon>Pseudonocardiales</taxon>
        <taxon>Pseudonocardiaceae</taxon>
        <taxon>Pseudonocardia</taxon>
    </lineage>
</organism>